<organism evidence="5 6">
    <name type="scientific">Parathielavia appendiculata</name>
    <dbReference type="NCBI Taxonomy" id="2587402"/>
    <lineage>
        <taxon>Eukaryota</taxon>
        <taxon>Fungi</taxon>
        <taxon>Dikarya</taxon>
        <taxon>Ascomycota</taxon>
        <taxon>Pezizomycotina</taxon>
        <taxon>Sordariomycetes</taxon>
        <taxon>Sordariomycetidae</taxon>
        <taxon>Sordariales</taxon>
        <taxon>Chaetomiaceae</taxon>
        <taxon>Parathielavia</taxon>
    </lineage>
</organism>
<dbReference type="SUPFAM" id="SSF53335">
    <property type="entry name" value="S-adenosyl-L-methionine-dependent methyltransferases"/>
    <property type="match status" value="1"/>
</dbReference>
<reference evidence="5" key="2">
    <citation type="submission" date="2023-05" db="EMBL/GenBank/DDBJ databases">
        <authorList>
            <consortium name="Lawrence Berkeley National Laboratory"/>
            <person name="Steindorff A."/>
            <person name="Hensen N."/>
            <person name="Bonometti L."/>
            <person name="Westerberg I."/>
            <person name="Brannstrom I.O."/>
            <person name="Guillou S."/>
            <person name="Cros-Aarteil S."/>
            <person name="Calhoun S."/>
            <person name="Haridas S."/>
            <person name="Kuo A."/>
            <person name="Mondo S."/>
            <person name="Pangilinan J."/>
            <person name="Riley R."/>
            <person name="Labutti K."/>
            <person name="Andreopoulos B."/>
            <person name="Lipzen A."/>
            <person name="Chen C."/>
            <person name="Yanf M."/>
            <person name="Daum C."/>
            <person name="Ng V."/>
            <person name="Clum A."/>
            <person name="Ohm R."/>
            <person name="Martin F."/>
            <person name="Silar P."/>
            <person name="Natvig D."/>
            <person name="Lalanne C."/>
            <person name="Gautier V."/>
            <person name="Ament-Velasquez S.L."/>
            <person name="Kruys A."/>
            <person name="Hutchinson M.I."/>
            <person name="Powell A.J."/>
            <person name="Barry K."/>
            <person name="Miller A.N."/>
            <person name="Grigoriev I.V."/>
            <person name="Debuchy R."/>
            <person name="Gladieux P."/>
            <person name="Thoren M.H."/>
            <person name="Johannesson H."/>
        </authorList>
    </citation>
    <scope>NUCLEOTIDE SEQUENCE</scope>
    <source>
        <strain evidence="5">CBS 731.68</strain>
    </source>
</reference>
<dbReference type="InterPro" id="IPR008854">
    <property type="entry name" value="TPMT"/>
</dbReference>
<dbReference type="GO" id="GO:0032259">
    <property type="term" value="P:methylation"/>
    <property type="evidence" value="ECO:0007669"/>
    <property type="project" value="UniProtKB-KW"/>
</dbReference>
<sequence>MLTSTCSAPRPHNHQGIGWSELWDSGQSDLWDRGEPSRALVNLIESKPDLIPHPSRSSRRPRALVPGCGKGYDVAMLALHGYDVYGLEVSPTAVETARAYAATQFAAPSPYNFLNASTEDQYLGSERGQVRFIVDDFFARGWEVECRSNDEEFTGFDLIYDYTFLCALFPEMRQDWAQRMSELISPSGVLVCLEFPSYKDLKLPGPPWGLREGIYWDLLVAGGNGIFDDEETAKTATQAASGGAFKRLQYIKPPRSYKVAKGTDMLSIWALR</sequence>
<reference evidence="5" key="1">
    <citation type="journal article" date="2023" name="Mol. Phylogenet. Evol.">
        <title>Genome-scale phylogeny and comparative genomics of the fungal order Sordariales.</title>
        <authorList>
            <person name="Hensen N."/>
            <person name="Bonometti L."/>
            <person name="Westerberg I."/>
            <person name="Brannstrom I.O."/>
            <person name="Guillou S."/>
            <person name="Cros-Aarteil S."/>
            <person name="Calhoun S."/>
            <person name="Haridas S."/>
            <person name="Kuo A."/>
            <person name="Mondo S."/>
            <person name="Pangilinan J."/>
            <person name="Riley R."/>
            <person name="LaButti K."/>
            <person name="Andreopoulos B."/>
            <person name="Lipzen A."/>
            <person name="Chen C."/>
            <person name="Yan M."/>
            <person name="Daum C."/>
            <person name="Ng V."/>
            <person name="Clum A."/>
            <person name="Steindorff A."/>
            <person name="Ohm R.A."/>
            <person name="Martin F."/>
            <person name="Silar P."/>
            <person name="Natvig D.O."/>
            <person name="Lalanne C."/>
            <person name="Gautier V."/>
            <person name="Ament-Velasquez S.L."/>
            <person name="Kruys A."/>
            <person name="Hutchinson M.I."/>
            <person name="Powell A.J."/>
            <person name="Barry K."/>
            <person name="Miller A.N."/>
            <person name="Grigoriev I.V."/>
            <person name="Debuchy R."/>
            <person name="Gladieux P."/>
            <person name="Hiltunen Thoren M."/>
            <person name="Johannesson H."/>
        </authorList>
    </citation>
    <scope>NUCLEOTIDE SEQUENCE</scope>
    <source>
        <strain evidence="5">CBS 731.68</strain>
    </source>
</reference>
<dbReference type="RefSeq" id="XP_062644490.1">
    <property type="nucleotide sequence ID" value="XM_062789372.1"/>
</dbReference>
<keyword evidence="2" id="KW-0489">Methyltransferase</keyword>
<evidence type="ECO:0000313" key="6">
    <source>
        <dbReference type="Proteomes" id="UP001302602"/>
    </source>
</evidence>
<evidence type="ECO:0000256" key="2">
    <source>
        <dbReference type="ARBA" id="ARBA00022603"/>
    </source>
</evidence>
<dbReference type="CDD" id="cd02440">
    <property type="entry name" value="AdoMet_MTases"/>
    <property type="match status" value="1"/>
</dbReference>
<dbReference type="GO" id="GO:0008757">
    <property type="term" value="F:S-adenosylmethionine-dependent methyltransferase activity"/>
    <property type="evidence" value="ECO:0007669"/>
    <property type="project" value="InterPro"/>
</dbReference>
<keyword evidence="6" id="KW-1185">Reference proteome</keyword>
<dbReference type="PANTHER" id="PTHR32183:SF6">
    <property type="entry name" value="CYSTEINE SULFINATE DESULFINASE_CYSTEINE DESULFURASE AND RELATED ENZYMES"/>
    <property type="match status" value="1"/>
</dbReference>
<dbReference type="Pfam" id="PF05724">
    <property type="entry name" value="TPMT"/>
    <property type="match status" value="1"/>
</dbReference>
<evidence type="ECO:0000256" key="4">
    <source>
        <dbReference type="ARBA" id="ARBA00022691"/>
    </source>
</evidence>
<dbReference type="InterPro" id="IPR029063">
    <property type="entry name" value="SAM-dependent_MTases_sf"/>
</dbReference>
<name>A0AAN6TUI4_9PEZI</name>
<evidence type="ECO:0000256" key="1">
    <source>
        <dbReference type="ARBA" id="ARBA00022553"/>
    </source>
</evidence>
<dbReference type="Proteomes" id="UP001302602">
    <property type="component" value="Unassembled WGS sequence"/>
</dbReference>
<dbReference type="GeneID" id="87826142"/>
<keyword evidence="4" id="KW-0949">S-adenosyl-L-methionine</keyword>
<dbReference type="Gene3D" id="3.40.50.150">
    <property type="entry name" value="Vaccinia Virus protein VP39"/>
    <property type="match status" value="1"/>
</dbReference>
<keyword evidence="1" id="KW-0597">Phosphoprotein</keyword>
<proteinExistence type="predicted"/>
<keyword evidence="3" id="KW-0808">Transferase</keyword>
<evidence type="ECO:0000256" key="3">
    <source>
        <dbReference type="ARBA" id="ARBA00022679"/>
    </source>
</evidence>
<dbReference type="AlphaFoldDB" id="A0AAN6TUI4"/>
<accession>A0AAN6TUI4</accession>
<dbReference type="EMBL" id="MU853237">
    <property type="protein sequence ID" value="KAK4120719.1"/>
    <property type="molecule type" value="Genomic_DNA"/>
</dbReference>
<protein>
    <submittedName>
        <fullName evidence="5">Thiopurine S-methyltransferase family protein</fullName>
    </submittedName>
</protein>
<dbReference type="PANTHER" id="PTHR32183">
    <property type="match status" value="1"/>
</dbReference>
<gene>
    <name evidence="5" type="ORF">N657DRAFT_579279</name>
</gene>
<dbReference type="PROSITE" id="PS51585">
    <property type="entry name" value="SAM_MT_TPMT"/>
    <property type="match status" value="1"/>
</dbReference>
<comment type="caution">
    <text evidence="5">The sequence shown here is derived from an EMBL/GenBank/DDBJ whole genome shotgun (WGS) entry which is preliminary data.</text>
</comment>
<evidence type="ECO:0000313" key="5">
    <source>
        <dbReference type="EMBL" id="KAK4120719.1"/>
    </source>
</evidence>